<reference evidence="1 2" key="1">
    <citation type="submission" date="2016-10" db="EMBL/GenBank/DDBJ databases">
        <authorList>
            <person name="de Groot N.N."/>
        </authorList>
    </citation>
    <scope>NUCLEOTIDE SEQUENCE [LARGE SCALE GENOMIC DNA]</scope>
    <source>
        <strain evidence="1 2">DSM 2895</strain>
    </source>
</reference>
<gene>
    <name evidence="1" type="ORF">SAMN04487909_11978</name>
</gene>
<protein>
    <submittedName>
        <fullName evidence="1">Uncharacterized protein</fullName>
    </submittedName>
</protein>
<evidence type="ECO:0000313" key="1">
    <source>
        <dbReference type="EMBL" id="SDJ51113.1"/>
    </source>
</evidence>
<evidence type="ECO:0000313" key="2">
    <source>
        <dbReference type="Proteomes" id="UP000182836"/>
    </source>
</evidence>
<dbReference type="EMBL" id="FNED01000019">
    <property type="protein sequence ID" value="SDJ51113.1"/>
    <property type="molecule type" value="Genomic_DNA"/>
</dbReference>
<name>A0A1G8UBI9_ANEMI</name>
<dbReference type="AlphaFoldDB" id="A0A1G8UBI9"/>
<dbReference type="Proteomes" id="UP000182836">
    <property type="component" value="Unassembled WGS sequence"/>
</dbReference>
<proteinExistence type="predicted"/>
<organism evidence="1 2">
    <name type="scientific">Aneurinibacillus migulanus</name>
    <name type="common">Bacillus migulanus</name>
    <dbReference type="NCBI Taxonomy" id="47500"/>
    <lineage>
        <taxon>Bacteria</taxon>
        <taxon>Bacillati</taxon>
        <taxon>Bacillota</taxon>
        <taxon>Bacilli</taxon>
        <taxon>Bacillales</taxon>
        <taxon>Paenibacillaceae</taxon>
        <taxon>Aneurinibacillus group</taxon>
        <taxon>Aneurinibacillus</taxon>
    </lineage>
</organism>
<accession>A0A1G8UBI9</accession>
<sequence length="46" mass="5427">MLICSVVLGKVSYYGETYTAIREIYHNGIWKLVFVKNNDRILMLVY</sequence>